<name>A0AAW2EKM6_9HYME</name>
<proteinExistence type="predicted"/>
<dbReference type="AlphaFoldDB" id="A0AAW2EKM6"/>
<reference evidence="1 2" key="1">
    <citation type="submission" date="2023-03" db="EMBL/GenBank/DDBJ databases">
        <title>High recombination rates correlate with genetic variation in Cardiocondyla obscurior ants.</title>
        <authorList>
            <person name="Errbii M."/>
        </authorList>
    </citation>
    <scope>NUCLEOTIDE SEQUENCE [LARGE SCALE GENOMIC DNA]</scope>
    <source>
        <strain evidence="1">Alpha-2009</strain>
        <tissue evidence="1">Whole body</tissue>
    </source>
</reference>
<gene>
    <name evidence="1" type="ORF">PUN28_017654</name>
</gene>
<comment type="caution">
    <text evidence="1">The sequence shown here is derived from an EMBL/GenBank/DDBJ whole genome shotgun (WGS) entry which is preliminary data.</text>
</comment>
<accession>A0AAW2EKM6</accession>
<dbReference type="Proteomes" id="UP001430953">
    <property type="component" value="Unassembled WGS sequence"/>
</dbReference>
<keyword evidence="2" id="KW-1185">Reference proteome</keyword>
<dbReference type="EMBL" id="JADYXP020000021">
    <property type="protein sequence ID" value="KAL0103525.1"/>
    <property type="molecule type" value="Genomic_DNA"/>
</dbReference>
<evidence type="ECO:0000313" key="1">
    <source>
        <dbReference type="EMBL" id="KAL0103525.1"/>
    </source>
</evidence>
<evidence type="ECO:0000313" key="2">
    <source>
        <dbReference type="Proteomes" id="UP001430953"/>
    </source>
</evidence>
<organism evidence="1 2">
    <name type="scientific">Cardiocondyla obscurior</name>
    <dbReference type="NCBI Taxonomy" id="286306"/>
    <lineage>
        <taxon>Eukaryota</taxon>
        <taxon>Metazoa</taxon>
        <taxon>Ecdysozoa</taxon>
        <taxon>Arthropoda</taxon>
        <taxon>Hexapoda</taxon>
        <taxon>Insecta</taxon>
        <taxon>Pterygota</taxon>
        <taxon>Neoptera</taxon>
        <taxon>Endopterygota</taxon>
        <taxon>Hymenoptera</taxon>
        <taxon>Apocrita</taxon>
        <taxon>Aculeata</taxon>
        <taxon>Formicoidea</taxon>
        <taxon>Formicidae</taxon>
        <taxon>Myrmicinae</taxon>
        <taxon>Cardiocondyla</taxon>
    </lineage>
</organism>
<sequence>MRVKYSRDNYVGKRARSSRNGVLELRLVYCKLIIINFAERDIYFRLISRRLLTFQKKEKKIEERKKRALFKISKAQGTFSLVDLKDTPPKKKKKKNARGSVEAEFRTLPYRLLRRRRCRRHRRRRLGRCRCRRRRRQRRTVRERERNRFYQCPGETSATSRAEKQKQLLKSFLVAEKTAEEAAHCTRLYESLRVGSDSYKARRLMRFSVGSRCGMPRREQRALRRNNITRVTAARSAILSE</sequence>
<protein>
    <submittedName>
        <fullName evidence="1">Uncharacterized protein</fullName>
    </submittedName>
</protein>